<dbReference type="EMBL" id="BKCJ010006355">
    <property type="protein sequence ID" value="GEU71705.1"/>
    <property type="molecule type" value="Genomic_DNA"/>
</dbReference>
<comment type="caution">
    <text evidence="2">The sequence shown here is derived from an EMBL/GenBank/DDBJ whole genome shotgun (WGS) entry which is preliminary data.</text>
</comment>
<proteinExistence type="predicted"/>
<sequence length="159" mass="17477">MSFAVPYLAHPRSTGPTATLGQATTLPHAFTAVILHDPAPAAWNMNTCASSHLNNSITSLSENYNTFVTSATIDVDQQQMVKTFGVVRLTDDGEMYKMVFVPFTGIDNHHHSVTFAADLLSNETSKTYEWLLRAFMAVVTDHDPSMNIAIGKEFSNSKH</sequence>
<dbReference type="PANTHER" id="PTHR47718:SF17">
    <property type="entry name" value="PROTEIN FAR1-RELATED SEQUENCE 5-LIKE"/>
    <property type="match status" value="1"/>
</dbReference>
<dbReference type="InterPro" id="IPR018289">
    <property type="entry name" value="MULE_transposase_dom"/>
</dbReference>
<evidence type="ECO:0000259" key="1">
    <source>
        <dbReference type="Pfam" id="PF10551"/>
    </source>
</evidence>
<reference evidence="2" key="1">
    <citation type="journal article" date="2019" name="Sci. Rep.">
        <title>Draft genome of Tanacetum cinerariifolium, the natural source of mosquito coil.</title>
        <authorList>
            <person name="Yamashiro T."/>
            <person name="Shiraishi A."/>
            <person name="Satake H."/>
            <person name="Nakayama K."/>
        </authorList>
    </citation>
    <scope>NUCLEOTIDE SEQUENCE</scope>
</reference>
<evidence type="ECO:0000313" key="2">
    <source>
        <dbReference type="EMBL" id="GEU71705.1"/>
    </source>
</evidence>
<accession>A0A6L2MHL0</accession>
<protein>
    <recommendedName>
        <fullName evidence="1">MULE transposase domain-containing protein</fullName>
    </recommendedName>
</protein>
<gene>
    <name evidence="2" type="ORF">Tci_043683</name>
</gene>
<name>A0A6L2MHL0_TANCI</name>
<feature type="domain" description="MULE transposase" evidence="1">
    <location>
        <begin position="95"/>
        <end position="159"/>
    </location>
</feature>
<dbReference type="AlphaFoldDB" id="A0A6L2MHL0"/>
<dbReference type="PANTHER" id="PTHR47718">
    <property type="entry name" value="OS01G0519700 PROTEIN"/>
    <property type="match status" value="1"/>
</dbReference>
<dbReference type="Pfam" id="PF10551">
    <property type="entry name" value="MULE"/>
    <property type="match status" value="1"/>
</dbReference>
<organism evidence="2">
    <name type="scientific">Tanacetum cinerariifolium</name>
    <name type="common">Dalmatian daisy</name>
    <name type="synonym">Chrysanthemum cinerariifolium</name>
    <dbReference type="NCBI Taxonomy" id="118510"/>
    <lineage>
        <taxon>Eukaryota</taxon>
        <taxon>Viridiplantae</taxon>
        <taxon>Streptophyta</taxon>
        <taxon>Embryophyta</taxon>
        <taxon>Tracheophyta</taxon>
        <taxon>Spermatophyta</taxon>
        <taxon>Magnoliopsida</taxon>
        <taxon>eudicotyledons</taxon>
        <taxon>Gunneridae</taxon>
        <taxon>Pentapetalae</taxon>
        <taxon>asterids</taxon>
        <taxon>campanulids</taxon>
        <taxon>Asterales</taxon>
        <taxon>Asteraceae</taxon>
        <taxon>Asteroideae</taxon>
        <taxon>Anthemideae</taxon>
        <taxon>Anthemidinae</taxon>
        <taxon>Tanacetum</taxon>
    </lineage>
</organism>